<dbReference type="Gene3D" id="3.40.190.100">
    <property type="entry name" value="Glycine betaine-binding periplasmic protein, domain 2"/>
    <property type="match status" value="1"/>
</dbReference>
<dbReference type="PANTHER" id="PTHR47737:SF1">
    <property type="entry name" value="GLYCINE BETAINE_PROLINE BETAINE TRANSPORT SYSTEM PERMEASE PROTEIN PROW"/>
    <property type="match status" value="1"/>
</dbReference>
<comment type="caution">
    <text evidence="7">The sequence shown here is derived from an EMBL/GenBank/DDBJ whole genome shotgun (WGS) entry which is preliminary data.</text>
</comment>
<dbReference type="GO" id="GO:0015226">
    <property type="term" value="F:carnitine transmembrane transporter activity"/>
    <property type="evidence" value="ECO:0007669"/>
    <property type="project" value="TreeGrafter"/>
</dbReference>
<dbReference type="EMBL" id="DYUK01000074">
    <property type="protein sequence ID" value="HJG79411.1"/>
    <property type="molecule type" value="Genomic_DNA"/>
</dbReference>
<dbReference type="CDD" id="cd13639">
    <property type="entry name" value="PBP2_OpuAC_like"/>
    <property type="match status" value="1"/>
</dbReference>
<feature type="chain" id="PRO_5038810994" evidence="5">
    <location>
        <begin position="27"/>
        <end position="337"/>
    </location>
</feature>
<evidence type="ECO:0000313" key="7">
    <source>
        <dbReference type="EMBL" id="HJG79411.1"/>
    </source>
</evidence>
<evidence type="ECO:0000256" key="5">
    <source>
        <dbReference type="SAM" id="SignalP"/>
    </source>
</evidence>
<reference evidence="7" key="1">
    <citation type="journal article" date="2021" name="PeerJ">
        <title>Extensive microbial diversity within the chicken gut microbiome revealed by metagenomics and culture.</title>
        <authorList>
            <person name="Gilroy R."/>
            <person name="Ravi A."/>
            <person name="Getino M."/>
            <person name="Pursley I."/>
            <person name="Horton D.L."/>
            <person name="Alikhan N.F."/>
            <person name="Baker D."/>
            <person name="Gharbi K."/>
            <person name="Hall N."/>
            <person name="Watson M."/>
            <person name="Adriaenssens E.M."/>
            <person name="Foster-Nyarko E."/>
            <person name="Jarju S."/>
            <person name="Secka A."/>
            <person name="Antonio M."/>
            <person name="Oren A."/>
            <person name="Chaudhuri R.R."/>
            <person name="La Ragione R."/>
            <person name="Hildebrand F."/>
            <person name="Pallen M.J."/>
        </authorList>
    </citation>
    <scope>NUCLEOTIDE SEQUENCE</scope>
    <source>
        <strain evidence="7">ChiGjej5B5-7349</strain>
    </source>
</reference>
<feature type="domain" description="ABC-type glycine betaine transport system substrate-binding" evidence="6">
    <location>
        <begin position="77"/>
        <end position="318"/>
    </location>
</feature>
<dbReference type="InterPro" id="IPR007210">
    <property type="entry name" value="ABC_Gly_betaine_transp_sub-bd"/>
</dbReference>
<gene>
    <name evidence="7" type="ORF">K8V08_03260</name>
</gene>
<feature type="signal peptide" evidence="5">
    <location>
        <begin position="1"/>
        <end position="26"/>
    </location>
</feature>
<keyword evidence="2" id="KW-0813">Transport</keyword>
<evidence type="ECO:0000256" key="2">
    <source>
        <dbReference type="ARBA" id="ARBA00022448"/>
    </source>
</evidence>
<comment type="subcellular location">
    <subcellularLocation>
        <location evidence="1">Cell membrane</location>
    </subcellularLocation>
</comment>
<dbReference type="Pfam" id="PF04069">
    <property type="entry name" value="OpuAC"/>
    <property type="match status" value="1"/>
</dbReference>
<keyword evidence="5" id="KW-0732">Signal</keyword>
<dbReference type="AlphaFoldDB" id="A0A921MCP9"/>
<dbReference type="Gene3D" id="3.40.190.10">
    <property type="entry name" value="Periplasmic binding protein-like II"/>
    <property type="match status" value="1"/>
</dbReference>
<reference evidence="7" key="2">
    <citation type="submission" date="2021-09" db="EMBL/GenBank/DDBJ databases">
        <authorList>
            <person name="Gilroy R."/>
        </authorList>
    </citation>
    <scope>NUCLEOTIDE SEQUENCE</scope>
    <source>
        <strain evidence="7">ChiGjej5B5-7349</strain>
    </source>
</reference>
<dbReference type="GO" id="GO:0031460">
    <property type="term" value="P:glycine betaine transport"/>
    <property type="evidence" value="ECO:0007669"/>
    <property type="project" value="TreeGrafter"/>
</dbReference>
<keyword evidence="4" id="KW-0472">Membrane</keyword>
<evidence type="ECO:0000256" key="3">
    <source>
        <dbReference type="ARBA" id="ARBA00022475"/>
    </source>
</evidence>
<dbReference type="GO" id="GO:0005275">
    <property type="term" value="F:amine transmembrane transporter activity"/>
    <property type="evidence" value="ECO:0007669"/>
    <property type="project" value="TreeGrafter"/>
</dbReference>
<proteinExistence type="predicted"/>
<dbReference type="PROSITE" id="PS51257">
    <property type="entry name" value="PROKAR_LIPOPROTEIN"/>
    <property type="match status" value="1"/>
</dbReference>
<dbReference type="GO" id="GO:0043190">
    <property type="term" value="C:ATP-binding cassette (ABC) transporter complex"/>
    <property type="evidence" value="ECO:0007669"/>
    <property type="project" value="InterPro"/>
</dbReference>
<accession>A0A921MCP9</accession>
<evidence type="ECO:0000256" key="1">
    <source>
        <dbReference type="ARBA" id="ARBA00004236"/>
    </source>
</evidence>
<dbReference type="SUPFAM" id="SSF53850">
    <property type="entry name" value="Periplasmic binding protein-like II"/>
    <property type="match status" value="1"/>
</dbReference>
<keyword evidence="3" id="KW-1003">Cell membrane</keyword>
<organism evidence="7 8">
    <name type="scientific">Brevibacterium senegalense</name>
    <dbReference type="NCBI Taxonomy" id="1033736"/>
    <lineage>
        <taxon>Bacteria</taxon>
        <taxon>Bacillati</taxon>
        <taxon>Actinomycetota</taxon>
        <taxon>Actinomycetes</taxon>
        <taxon>Micrococcales</taxon>
        <taxon>Brevibacteriaceae</taxon>
        <taxon>Brevibacterium</taxon>
    </lineage>
</organism>
<name>A0A921MCP9_9MICO</name>
<evidence type="ECO:0000313" key="8">
    <source>
        <dbReference type="Proteomes" id="UP000784435"/>
    </source>
</evidence>
<sequence length="337" mass="36860">MTTTRGTRSTLLAAAAAATLFLSACGATEADAPQDEAGGAEVDQSWADCVPGEGSEDLTGQEPGDEEMSLTLVEFNGWDDTVASSRLTAHMLTEFGYDVTVQSFEPAAGFTGVAEGDIDILASTMLPNTHADYIDQYGEKMESQSCWFNEARNTIAVNEDSPAQTLSDLAEMGEDYDTTIVGIEPGAGLMRLTQDSVIPTYGLDDWELIESSTPAMLGAVQSAVENEENIAVTMWHPHWAYEAFPLRDLEDDQNAFGEDELFYQFSRTGFTEENPFASKILHNFAMKNDQMADLQYVMNSEEHYGGEDPEAAVTEWAEDNPEFFEDWAAGTLTDQFA</sequence>
<evidence type="ECO:0000259" key="6">
    <source>
        <dbReference type="Pfam" id="PF04069"/>
    </source>
</evidence>
<evidence type="ECO:0000256" key="4">
    <source>
        <dbReference type="ARBA" id="ARBA00023136"/>
    </source>
</evidence>
<dbReference type="Proteomes" id="UP000784435">
    <property type="component" value="Unassembled WGS sequence"/>
</dbReference>
<dbReference type="PANTHER" id="PTHR47737">
    <property type="entry name" value="GLYCINE BETAINE/PROLINE BETAINE TRANSPORT SYSTEM PERMEASE PROTEIN PROW"/>
    <property type="match status" value="1"/>
</dbReference>
<protein>
    <submittedName>
        <fullName evidence="7">Glycine betaine ABC transporter substrate-binding protein</fullName>
    </submittedName>
</protein>
<dbReference type="GO" id="GO:0015871">
    <property type="term" value="P:choline transport"/>
    <property type="evidence" value="ECO:0007669"/>
    <property type="project" value="TreeGrafter"/>
</dbReference>